<dbReference type="EMBL" id="LR798454">
    <property type="protein sequence ID" value="CAB5238662.1"/>
    <property type="molecule type" value="Genomic_DNA"/>
</dbReference>
<evidence type="ECO:0000313" key="4">
    <source>
        <dbReference type="EMBL" id="CAB4211549.1"/>
    </source>
</evidence>
<dbReference type="EMBL" id="LR797375">
    <property type="protein sequence ID" value="CAB4211549.1"/>
    <property type="molecule type" value="Genomic_DNA"/>
</dbReference>
<organism evidence="1">
    <name type="scientific">uncultured Caudovirales phage</name>
    <dbReference type="NCBI Taxonomy" id="2100421"/>
    <lineage>
        <taxon>Viruses</taxon>
        <taxon>Duplodnaviria</taxon>
        <taxon>Heunggongvirae</taxon>
        <taxon>Uroviricota</taxon>
        <taxon>Caudoviricetes</taxon>
        <taxon>Peduoviridae</taxon>
        <taxon>Maltschvirus</taxon>
        <taxon>Maltschvirus maltsch</taxon>
    </lineage>
</organism>
<dbReference type="EMBL" id="LR796861">
    <property type="protein sequence ID" value="CAB4170740.1"/>
    <property type="molecule type" value="Genomic_DNA"/>
</dbReference>
<accession>A0A6J5PFP0</accession>
<evidence type="ECO:0000313" key="3">
    <source>
        <dbReference type="EMBL" id="CAB4198651.1"/>
    </source>
</evidence>
<dbReference type="EMBL" id="LR797019">
    <property type="protein sequence ID" value="CAB4182109.1"/>
    <property type="molecule type" value="Genomic_DNA"/>
</dbReference>
<reference evidence="1" key="1">
    <citation type="submission" date="2020-05" db="EMBL/GenBank/DDBJ databases">
        <authorList>
            <person name="Chiriac C."/>
            <person name="Salcher M."/>
            <person name="Ghai R."/>
            <person name="Kavagutti S V."/>
        </authorList>
    </citation>
    <scope>NUCLEOTIDE SEQUENCE</scope>
</reference>
<proteinExistence type="predicted"/>
<evidence type="ECO:0000313" key="5">
    <source>
        <dbReference type="EMBL" id="CAB5238662.1"/>
    </source>
</evidence>
<name>A0A6J5PFP0_9CAUD</name>
<sequence>MTTAGNNITKANIVTNMASLDGYNAGIVWHAGNNPFQNTAIPLAGGTSSGYPQTLAADISDTNVTASTITTNFRAYAVLLSRIRKVRLLKWYQIQGDVRAQVNSDQTNITSLNSDYQASMTGGPASGNIVDASDLDDFVDALSTAINASRLSTVTIEEFYCHSNCHGSCHGSI</sequence>
<protein>
    <submittedName>
        <fullName evidence="1">Uncharacterized protein</fullName>
    </submittedName>
</protein>
<evidence type="ECO:0000313" key="2">
    <source>
        <dbReference type="EMBL" id="CAB4182109.1"/>
    </source>
</evidence>
<dbReference type="EMBL" id="LR797272">
    <property type="protein sequence ID" value="CAB4198651.1"/>
    <property type="molecule type" value="Genomic_DNA"/>
</dbReference>
<gene>
    <name evidence="2" type="ORF">UFOVP1066_142</name>
    <name evidence="3" type="ORF">UFOVP1315_195</name>
    <name evidence="4" type="ORF">UFOVP1421_156</name>
    <name evidence="5" type="ORF">UFOVP1525_166</name>
    <name evidence="1" type="ORF">UFOVP909_129</name>
</gene>
<evidence type="ECO:0000313" key="1">
    <source>
        <dbReference type="EMBL" id="CAB4170740.1"/>
    </source>
</evidence>